<dbReference type="GeneID" id="22587978"/>
<keyword evidence="2" id="KW-1185">Reference proteome</keyword>
<dbReference type="EMBL" id="KN275964">
    <property type="protein sequence ID" value="KGM91774.1"/>
    <property type="molecule type" value="Genomic_DNA"/>
</dbReference>
<dbReference type="KEGG" id="pbn:PADG_12081"/>
<evidence type="ECO:0000313" key="1">
    <source>
        <dbReference type="EMBL" id="KGM91774.1"/>
    </source>
</evidence>
<proteinExistence type="predicted"/>
<evidence type="ECO:0000313" key="2">
    <source>
        <dbReference type="Proteomes" id="UP000001628"/>
    </source>
</evidence>
<dbReference type="VEuPathDB" id="FungiDB:PADG_12081"/>
<dbReference type="HOGENOM" id="CLU_182437_0_0_1"/>
<accession>A0A0A0HRH1</accession>
<dbReference type="InParanoid" id="A0A0A0HRH1"/>
<gene>
    <name evidence="1" type="ORF">PADG_12081</name>
</gene>
<reference evidence="1 2" key="1">
    <citation type="journal article" date="2011" name="PLoS Genet.">
        <title>Comparative genomic analysis of human fungal pathogens causing paracoccidioidomycosis.</title>
        <authorList>
            <person name="Desjardins C.A."/>
            <person name="Champion M.D."/>
            <person name="Holder J.W."/>
            <person name="Muszewska A."/>
            <person name="Goldberg J."/>
            <person name="Bailao A.M."/>
            <person name="Brigido M.M."/>
            <person name="Ferreira M.E."/>
            <person name="Garcia A.M."/>
            <person name="Grynberg M."/>
            <person name="Gujja S."/>
            <person name="Heiman D.I."/>
            <person name="Henn M.R."/>
            <person name="Kodira C.D."/>
            <person name="Leon-Narvaez H."/>
            <person name="Longo L.V."/>
            <person name="Ma L.J."/>
            <person name="Malavazi I."/>
            <person name="Matsuo A.L."/>
            <person name="Morais F.V."/>
            <person name="Pereira M."/>
            <person name="Rodriguez-Brito S."/>
            <person name="Sakthikumar S."/>
            <person name="Salem-Izacc S.M."/>
            <person name="Sykes S.M."/>
            <person name="Teixeira M.M."/>
            <person name="Vallejo M.C."/>
            <person name="Walter M.E."/>
            <person name="Yandava C."/>
            <person name="Young S."/>
            <person name="Zeng Q."/>
            <person name="Zucker J."/>
            <person name="Felipe M.S."/>
            <person name="Goldman G.H."/>
            <person name="Haas B.J."/>
            <person name="McEwen J.G."/>
            <person name="Nino-Vega G."/>
            <person name="Puccia R."/>
            <person name="San-Blas G."/>
            <person name="Soares C.M."/>
            <person name="Birren B.W."/>
            <person name="Cuomo C.A."/>
        </authorList>
    </citation>
    <scope>NUCLEOTIDE SEQUENCE [LARGE SCALE GENOMIC DNA]</scope>
    <source>
        <strain evidence="1 2">Pb18</strain>
    </source>
</reference>
<name>A0A0A0HRH1_PARBD</name>
<sequence length="98" mass="10923">MVLFLPLSVRHSRKSVAGLEFTWLPRYYYNIVGSGPMDRARSPSLKGTSDRLSDQAGMADRKGWVREHVAQCRALGPPLYGMRTRIPGATWDEGSGEV</sequence>
<organism evidence="1 2">
    <name type="scientific">Paracoccidioides brasiliensis (strain Pb18)</name>
    <dbReference type="NCBI Taxonomy" id="502780"/>
    <lineage>
        <taxon>Eukaryota</taxon>
        <taxon>Fungi</taxon>
        <taxon>Dikarya</taxon>
        <taxon>Ascomycota</taxon>
        <taxon>Pezizomycotina</taxon>
        <taxon>Eurotiomycetes</taxon>
        <taxon>Eurotiomycetidae</taxon>
        <taxon>Onygenales</taxon>
        <taxon>Ajellomycetaceae</taxon>
        <taxon>Paracoccidioides</taxon>
    </lineage>
</organism>
<dbReference type="RefSeq" id="XP_010761947.1">
    <property type="nucleotide sequence ID" value="XM_010763645.1"/>
</dbReference>
<protein>
    <submittedName>
        <fullName evidence="1">Uncharacterized protein</fullName>
    </submittedName>
</protein>
<dbReference type="Proteomes" id="UP000001628">
    <property type="component" value="Unassembled WGS sequence"/>
</dbReference>
<dbReference type="AlphaFoldDB" id="A0A0A0HRH1"/>